<gene>
    <name evidence="1" type="ORF">SMRZ_LOCUS21463</name>
</gene>
<evidence type="ECO:0000313" key="2">
    <source>
        <dbReference type="Proteomes" id="UP000277204"/>
    </source>
</evidence>
<keyword evidence="2" id="KW-1185">Reference proteome</keyword>
<dbReference type="EMBL" id="UZAI01018717">
    <property type="protein sequence ID" value="VDP39644.1"/>
    <property type="molecule type" value="Genomic_DNA"/>
</dbReference>
<name>A0A183MZI8_9TREM</name>
<reference evidence="1 2" key="1">
    <citation type="submission" date="2018-11" db="EMBL/GenBank/DDBJ databases">
        <authorList>
            <consortium name="Pathogen Informatics"/>
        </authorList>
    </citation>
    <scope>NUCLEOTIDE SEQUENCE [LARGE SCALE GENOMIC DNA]</scope>
    <source>
        <strain evidence="1 2">Zambia</strain>
    </source>
</reference>
<dbReference type="InterPro" id="IPR036691">
    <property type="entry name" value="Endo/exonu/phosph_ase_sf"/>
</dbReference>
<dbReference type="AlphaFoldDB" id="A0A183MZI8"/>
<accession>A0A183MZI8</accession>
<protein>
    <submittedName>
        <fullName evidence="1">Uncharacterized protein</fullName>
    </submittedName>
</protein>
<dbReference type="Gene3D" id="3.60.10.10">
    <property type="entry name" value="Endonuclease/exonuclease/phosphatase"/>
    <property type="match status" value="1"/>
</dbReference>
<proteinExistence type="predicted"/>
<dbReference type="Proteomes" id="UP000277204">
    <property type="component" value="Unassembled WGS sequence"/>
</dbReference>
<evidence type="ECO:0000313" key="1">
    <source>
        <dbReference type="EMBL" id="VDP39644.1"/>
    </source>
</evidence>
<sequence length="233" mass="26934">MWKTGKTSQIATEMKRYNPKVLGISETHRTQAAQQRLDTEEMLLYSSHEEGNAPHIQGVPLTLSKEARNALTGWRSRGSRIIKSSFKTTKEEITVNVIQCCAPTNDSNDDDKDLFYKRLQSIIAKRPGKDLDGRTLWKLLRYYGVPEKIQQPIVEENKPTPVEEEIRKRRRKWIGYTLRKSSNCITKQVLTWNPAEMERAMPKSTLRRQLEADMKRMNSNGRGLPRTGLDEEC</sequence>
<organism evidence="1 2">
    <name type="scientific">Schistosoma margrebowiei</name>
    <dbReference type="NCBI Taxonomy" id="48269"/>
    <lineage>
        <taxon>Eukaryota</taxon>
        <taxon>Metazoa</taxon>
        <taxon>Spiralia</taxon>
        <taxon>Lophotrochozoa</taxon>
        <taxon>Platyhelminthes</taxon>
        <taxon>Trematoda</taxon>
        <taxon>Digenea</taxon>
        <taxon>Strigeidida</taxon>
        <taxon>Schistosomatoidea</taxon>
        <taxon>Schistosomatidae</taxon>
        <taxon>Schistosoma</taxon>
    </lineage>
</organism>